<evidence type="ECO:0000256" key="4">
    <source>
        <dbReference type="ARBA" id="ARBA00023136"/>
    </source>
</evidence>
<evidence type="ECO:0000256" key="2">
    <source>
        <dbReference type="ARBA" id="ARBA00022692"/>
    </source>
</evidence>
<name>A0A9W9PIY1_9EURO</name>
<accession>A0A9W9PIY1</accession>
<proteinExistence type="predicted"/>
<evidence type="ECO:0000313" key="7">
    <source>
        <dbReference type="Proteomes" id="UP001150941"/>
    </source>
</evidence>
<dbReference type="Proteomes" id="UP001150941">
    <property type="component" value="Unassembled WGS sequence"/>
</dbReference>
<feature type="transmembrane region" description="Helical" evidence="5">
    <location>
        <begin position="104"/>
        <end position="124"/>
    </location>
</feature>
<dbReference type="InterPro" id="IPR007568">
    <property type="entry name" value="RTA1"/>
</dbReference>
<keyword evidence="2 5" id="KW-0812">Transmembrane</keyword>
<keyword evidence="3 5" id="KW-1133">Transmembrane helix</keyword>
<evidence type="ECO:0000256" key="3">
    <source>
        <dbReference type="ARBA" id="ARBA00022989"/>
    </source>
</evidence>
<feature type="transmembrane region" description="Helical" evidence="5">
    <location>
        <begin position="36"/>
        <end position="59"/>
    </location>
</feature>
<dbReference type="OrthoDB" id="5384040at2759"/>
<keyword evidence="7" id="KW-1185">Reference proteome</keyword>
<dbReference type="GeneID" id="83199238"/>
<evidence type="ECO:0008006" key="8">
    <source>
        <dbReference type="Google" id="ProtNLM"/>
    </source>
</evidence>
<dbReference type="GO" id="GO:0016020">
    <property type="term" value="C:membrane"/>
    <property type="evidence" value="ECO:0007669"/>
    <property type="project" value="UniProtKB-SubCell"/>
</dbReference>
<protein>
    <recommendedName>
        <fullName evidence="8">RTA1 domain protein</fullName>
    </recommendedName>
</protein>
<comment type="subcellular location">
    <subcellularLocation>
        <location evidence="1">Membrane</location>
        <topology evidence="1">Multi-pass membrane protein</topology>
    </subcellularLocation>
</comment>
<evidence type="ECO:0000256" key="5">
    <source>
        <dbReference type="SAM" id="Phobius"/>
    </source>
</evidence>
<feature type="transmembrane region" description="Helical" evidence="5">
    <location>
        <begin position="230"/>
        <end position="251"/>
    </location>
</feature>
<dbReference type="PANTHER" id="PTHR31465">
    <property type="entry name" value="PROTEIN RTA1-RELATED"/>
    <property type="match status" value="1"/>
</dbReference>
<organism evidence="6 7">
    <name type="scientific">Penicillium chermesinum</name>
    <dbReference type="NCBI Taxonomy" id="63820"/>
    <lineage>
        <taxon>Eukaryota</taxon>
        <taxon>Fungi</taxon>
        <taxon>Dikarya</taxon>
        <taxon>Ascomycota</taxon>
        <taxon>Pezizomycotina</taxon>
        <taxon>Eurotiomycetes</taxon>
        <taxon>Eurotiomycetidae</taxon>
        <taxon>Eurotiales</taxon>
        <taxon>Aspergillaceae</taxon>
        <taxon>Penicillium</taxon>
    </lineage>
</organism>
<feature type="transmembrane region" description="Helical" evidence="5">
    <location>
        <begin position="145"/>
        <end position="167"/>
    </location>
</feature>
<dbReference type="RefSeq" id="XP_058335076.1">
    <property type="nucleotide sequence ID" value="XM_058471935.1"/>
</dbReference>
<dbReference type="PANTHER" id="PTHR31465:SF15">
    <property type="entry name" value="LIPID TRANSPORTER ATNI-RELATED"/>
    <property type="match status" value="1"/>
</dbReference>
<dbReference type="Pfam" id="PF04479">
    <property type="entry name" value="RTA1"/>
    <property type="match status" value="1"/>
</dbReference>
<reference evidence="6" key="2">
    <citation type="journal article" date="2023" name="IMA Fungus">
        <title>Comparative genomic study of the Penicillium genus elucidates a diverse pangenome and 15 lateral gene transfer events.</title>
        <authorList>
            <person name="Petersen C."/>
            <person name="Sorensen T."/>
            <person name="Nielsen M.R."/>
            <person name="Sondergaard T.E."/>
            <person name="Sorensen J.L."/>
            <person name="Fitzpatrick D.A."/>
            <person name="Frisvad J.C."/>
            <person name="Nielsen K.L."/>
        </authorList>
    </citation>
    <scope>NUCLEOTIDE SEQUENCE</scope>
    <source>
        <strain evidence="6">IBT 19713</strain>
    </source>
</reference>
<reference evidence="6" key="1">
    <citation type="submission" date="2022-11" db="EMBL/GenBank/DDBJ databases">
        <authorList>
            <person name="Petersen C."/>
        </authorList>
    </citation>
    <scope>NUCLEOTIDE SEQUENCE</scope>
    <source>
        <strain evidence="6">IBT 19713</strain>
    </source>
</reference>
<feature type="transmembrane region" description="Helical" evidence="5">
    <location>
        <begin position="71"/>
        <end position="92"/>
    </location>
</feature>
<feature type="transmembrane region" description="Helical" evidence="5">
    <location>
        <begin position="187"/>
        <end position="209"/>
    </location>
</feature>
<evidence type="ECO:0000256" key="1">
    <source>
        <dbReference type="ARBA" id="ARBA00004141"/>
    </source>
</evidence>
<sequence>MTPSPTATSSPTASATCLNVPPGKNGYLPPEACNAILFYVPSLAAAILFCVLYGLTSGIHIVQAVLYKKKYAWVVIMGGTWELLAFVFRALLTRNQASDTWDTLYTVFFLLAPIWINAFLYMTIGRMLYYYHPDRRIFRISARRFGVIFVCLDIVAFVVQAAGAIMTTNQGGGSIVLDGIHIYMGGIGLQEVFILCFTGLTIQLHRMLIQLEKRGEQSDKLASGPIPWRWLFYSTYFALVMITIRIIFRIAQYAKGYEVNNPV</sequence>
<keyword evidence="4 5" id="KW-0472">Membrane</keyword>
<comment type="caution">
    <text evidence="6">The sequence shown here is derived from an EMBL/GenBank/DDBJ whole genome shotgun (WGS) entry which is preliminary data.</text>
</comment>
<evidence type="ECO:0000313" key="6">
    <source>
        <dbReference type="EMBL" id="KAJ5247655.1"/>
    </source>
</evidence>
<gene>
    <name evidence="6" type="ORF">N7468_002638</name>
</gene>
<dbReference type="AlphaFoldDB" id="A0A9W9PIY1"/>
<dbReference type="EMBL" id="JAPQKS010000002">
    <property type="protein sequence ID" value="KAJ5247655.1"/>
    <property type="molecule type" value="Genomic_DNA"/>
</dbReference>